<proteinExistence type="predicted"/>
<evidence type="ECO:0000259" key="2">
    <source>
        <dbReference type="Pfam" id="PF22938"/>
    </source>
</evidence>
<dbReference type="InterPro" id="IPR054465">
    <property type="entry name" value="Integrase_p58-like_C"/>
</dbReference>
<organism evidence="3">
    <name type="scientific">Amphimedon queenslandica</name>
    <name type="common">Sponge</name>
    <dbReference type="NCBI Taxonomy" id="400682"/>
    <lineage>
        <taxon>Eukaryota</taxon>
        <taxon>Metazoa</taxon>
        <taxon>Porifera</taxon>
        <taxon>Demospongiae</taxon>
        <taxon>Heteroscleromorpha</taxon>
        <taxon>Haplosclerida</taxon>
        <taxon>Niphatidae</taxon>
        <taxon>Amphimedon</taxon>
    </lineage>
</organism>
<feature type="domain" description="Integrase p58-like C-terminal" evidence="2">
    <location>
        <begin position="23"/>
        <end position="57"/>
    </location>
</feature>
<sequence>MVWLYSTVVPSNSHRKLYHPWTGPYRVLSKLSDLNYKIAPTHELSKSALVNFDRLKKCTSRTQQCSNPFSHSFFTHTGHTHTFDEDPPDDFDDSFPQEDDIPDDFDDTSPHENLPSTSDADSNVISLSSSPPSSPPCPTPLSLHYPTRFRHFLTKVLLFFTDAGRISFREGLCSNDYH</sequence>
<dbReference type="InParanoid" id="A0A1X7V629"/>
<dbReference type="EnsemblMetazoa" id="Aqu2.1.35458_001">
    <property type="protein sequence ID" value="Aqu2.1.35458_001"/>
    <property type="gene ID" value="Aqu2.1.35458"/>
</dbReference>
<evidence type="ECO:0000313" key="3">
    <source>
        <dbReference type="EnsemblMetazoa" id="Aqu2.1.35458_001"/>
    </source>
</evidence>
<protein>
    <recommendedName>
        <fullName evidence="2">Integrase p58-like C-terminal domain-containing protein</fullName>
    </recommendedName>
</protein>
<reference evidence="3" key="1">
    <citation type="submission" date="2017-05" db="UniProtKB">
        <authorList>
            <consortium name="EnsemblMetazoa"/>
        </authorList>
    </citation>
    <scope>IDENTIFICATION</scope>
</reference>
<feature type="compositionally biased region" description="Acidic residues" evidence="1">
    <location>
        <begin position="85"/>
        <end position="107"/>
    </location>
</feature>
<feature type="region of interest" description="Disordered" evidence="1">
    <location>
        <begin position="84"/>
        <end position="139"/>
    </location>
</feature>
<feature type="compositionally biased region" description="Polar residues" evidence="1">
    <location>
        <begin position="114"/>
        <end position="125"/>
    </location>
</feature>
<dbReference type="OrthoDB" id="10070245at2759"/>
<evidence type="ECO:0000256" key="1">
    <source>
        <dbReference type="SAM" id="MobiDB-lite"/>
    </source>
</evidence>
<dbReference type="Pfam" id="PF22938">
    <property type="entry name" value="Integrase_p58_C"/>
    <property type="match status" value="1"/>
</dbReference>
<accession>A0A1X7V629</accession>
<name>A0A1X7V629_AMPQE</name>
<dbReference type="AlphaFoldDB" id="A0A1X7V629"/>